<reference evidence="1" key="1">
    <citation type="submission" date="2015-12" db="EMBL/GenBank/DDBJ databases">
        <title>Update maize B73 reference genome by single molecule sequencing technologies.</title>
        <authorList>
            <consortium name="Maize Genome Sequencing Project"/>
            <person name="Ware D."/>
        </authorList>
    </citation>
    <scope>NUCLEOTIDE SEQUENCE</scope>
    <source>
        <tissue evidence="1">Seedling</tissue>
    </source>
</reference>
<dbReference type="InParanoid" id="A0A1D6LHP9"/>
<dbReference type="IntAct" id="A0A1D6LHP9">
    <property type="interactions" value="1"/>
</dbReference>
<proteinExistence type="predicted"/>
<dbReference type="AlphaFoldDB" id="A0A1D6LHP9"/>
<dbReference type="EMBL" id="CM000782">
    <property type="protein sequence ID" value="AQK79398.1"/>
    <property type="molecule type" value="Genomic_DNA"/>
</dbReference>
<accession>A0A1D6LHP9</accession>
<name>A0A1D6LHP9_MAIZE</name>
<organism evidence="1">
    <name type="scientific">Zea mays</name>
    <name type="common">Maize</name>
    <dbReference type="NCBI Taxonomy" id="4577"/>
    <lineage>
        <taxon>Eukaryota</taxon>
        <taxon>Viridiplantae</taxon>
        <taxon>Streptophyta</taxon>
        <taxon>Embryophyta</taxon>
        <taxon>Tracheophyta</taxon>
        <taxon>Spermatophyta</taxon>
        <taxon>Magnoliopsida</taxon>
        <taxon>Liliopsida</taxon>
        <taxon>Poales</taxon>
        <taxon>Poaceae</taxon>
        <taxon>PACMAD clade</taxon>
        <taxon>Panicoideae</taxon>
        <taxon>Andropogonodae</taxon>
        <taxon>Andropogoneae</taxon>
        <taxon>Tripsacinae</taxon>
        <taxon>Zea</taxon>
    </lineage>
</organism>
<gene>
    <name evidence="1" type="ORF">ZEAMMB73_Zm00001d035656</name>
</gene>
<sequence length="133" mass="14060">MAEQTPLLPQASALPSSSPWRAQLSHLWTAPPPPSTSAEACTTPLLLLTGTLASLQQQPRIPSASRADASSIRATLTSPRLASPLICAVPVAMPSIHAISVAPRALPMRRNASRWTAHATHRSGQVAFVLFTI</sequence>
<evidence type="ECO:0000313" key="1">
    <source>
        <dbReference type="EMBL" id="AQK79398.1"/>
    </source>
</evidence>
<protein>
    <submittedName>
        <fullName evidence="1">Uncharacterized protein</fullName>
    </submittedName>
</protein>